<dbReference type="SUPFAM" id="SSF48452">
    <property type="entry name" value="TPR-like"/>
    <property type="match status" value="1"/>
</dbReference>
<evidence type="ECO:0000313" key="4">
    <source>
        <dbReference type="Proteomes" id="UP000812966"/>
    </source>
</evidence>
<evidence type="ECO:0008006" key="5">
    <source>
        <dbReference type="Google" id="ProtNLM"/>
    </source>
</evidence>
<dbReference type="OrthoDB" id="1914839at2759"/>
<keyword evidence="4" id="KW-1185">Reference proteome</keyword>
<dbReference type="InterPro" id="IPR011990">
    <property type="entry name" value="TPR-like_helical_dom_sf"/>
</dbReference>
<sequence length="412" mass="45195">MGKTRSSKNKTGASSRASTSKAEQPTATDLIAQAHAYLGQSNFEQAINSLALALDIEPANREAKEILGIAEIEGGDVEKGREHLTGLLPPHVQDPAPSTYLYLAQTAPTPQEALQLYESAIKLLESKIEAFSTRGSGMEEEDADADVDVDVTKEELMKECITALVAMIEIWMSDLCFEPQASSECDTLIARALSIDPNDIDALLTLSSIRMSQSKADEAKQVILQVSRLVMDVIDRIDKAEDEGEAAVTSTNTETSDTTGQDRMADEADSNPVVRDLPSIPTRHLLTRLLLEHHQYVQALRVNDSVRREDELEVEGCYLEGWAWYCRGEAIEAGDEEGAKEKLPEEETLPSKNECWTEALSSFMECASLHESQEHPDQGILAHVQELIPLLEKAGIVVEVDDEEAGEDVDMA</sequence>
<protein>
    <recommendedName>
        <fullName evidence="5">TPR-like protein</fullName>
    </recommendedName>
</protein>
<dbReference type="Gene3D" id="1.25.40.10">
    <property type="entry name" value="Tetratricopeptide repeat domain"/>
    <property type="match status" value="1"/>
</dbReference>
<feature type="repeat" description="TPR" evidence="1">
    <location>
        <begin position="27"/>
        <end position="60"/>
    </location>
</feature>
<evidence type="ECO:0000313" key="3">
    <source>
        <dbReference type="EMBL" id="KAG7529392.1"/>
    </source>
</evidence>
<dbReference type="EMBL" id="JABELV010000152">
    <property type="protein sequence ID" value="KAG7529392.1"/>
    <property type="molecule type" value="Genomic_DNA"/>
</dbReference>
<proteinExistence type="predicted"/>
<dbReference type="PROSITE" id="PS50005">
    <property type="entry name" value="TPR"/>
    <property type="match status" value="1"/>
</dbReference>
<dbReference type="Proteomes" id="UP000812966">
    <property type="component" value="Unassembled WGS sequence"/>
</dbReference>
<feature type="region of interest" description="Disordered" evidence="2">
    <location>
        <begin position="242"/>
        <end position="276"/>
    </location>
</feature>
<dbReference type="AlphaFoldDB" id="A0A8K0NR57"/>
<organism evidence="3 4">
    <name type="scientific">Filobasidium floriforme</name>
    <dbReference type="NCBI Taxonomy" id="5210"/>
    <lineage>
        <taxon>Eukaryota</taxon>
        <taxon>Fungi</taxon>
        <taxon>Dikarya</taxon>
        <taxon>Basidiomycota</taxon>
        <taxon>Agaricomycotina</taxon>
        <taxon>Tremellomycetes</taxon>
        <taxon>Filobasidiales</taxon>
        <taxon>Filobasidiaceae</taxon>
        <taxon>Filobasidium</taxon>
    </lineage>
</organism>
<evidence type="ECO:0000256" key="1">
    <source>
        <dbReference type="PROSITE-ProRule" id="PRU00339"/>
    </source>
</evidence>
<reference evidence="3" key="1">
    <citation type="submission" date="2020-04" db="EMBL/GenBank/DDBJ databases">
        <title>Analysis of mating type loci in Filobasidium floriforme.</title>
        <authorList>
            <person name="Nowrousian M."/>
        </authorList>
    </citation>
    <scope>NUCLEOTIDE SEQUENCE</scope>
    <source>
        <strain evidence="3">CBS 6242</strain>
    </source>
</reference>
<evidence type="ECO:0000256" key="2">
    <source>
        <dbReference type="SAM" id="MobiDB-lite"/>
    </source>
</evidence>
<gene>
    <name evidence="3" type="ORF">FFLO_05707</name>
</gene>
<keyword evidence="1" id="KW-0802">TPR repeat</keyword>
<feature type="compositionally biased region" description="Low complexity" evidence="2">
    <location>
        <begin position="249"/>
        <end position="259"/>
    </location>
</feature>
<comment type="caution">
    <text evidence="3">The sequence shown here is derived from an EMBL/GenBank/DDBJ whole genome shotgun (WGS) entry which is preliminary data.</text>
</comment>
<name>A0A8K0NR57_9TREE</name>
<dbReference type="CDD" id="cd24142">
    <property type="entry name" value="ACL4-like"/>
    <property type="match status" value="1"/>
</dbReference>
<accession>A0A8K0NR57</accession>
<feature type="region of interest" description="Disordered" evidence="2">
    <location>
        <begin position="1"/>
        <end position="25"/>
    </location>
</feature>
<feature type="compositionally biased region" description="Polar residues" evidence="2">
    <location>
        <begin position="9"/>
        <end position="25"/>
    </location>
</feature>
<dbReference type="InterPro" id="IPR019734">
    <property type="entry name" value="TPR_rpt"/>
</dbReference>